<proteinExistence type="inferred from homology"/>
<evidence type="ECO:0000256" key="1">
    <source>
        <dbReference type="ARBA" id="ARBA00004123"/>
    </source>
</evidence>
<organism evidence="7 8">
    <name type="scientific">Ecytonucleospora hepatopenaei</name>
    <dbReference type="NCBI Taxonomy" id="646526"/>
    <lineage>
        <taxon>Eukaryota</taxon>
        <taxon>Fungi</taxon>
        <taxon>Fungi incertae sedis</taxon>
        <taxon>Microsporidia</taxon>
        <taxon>Enterocytozoonidae</taxon>
        <taxon>Ecytonucleospora</taxon>
    </lineage>
</organism>
<accession>A0A1W0E281</accession>
<evidence type="ECO:0000256" key="2">
    <source>
        <dbReference type="ARBA" id="ARBA00007459"/>
    </source>
</evidence>
<evidence type="ECO:0000259" key="6">
    <source>
        <dbReference type="Pfam" id="PF05182"/>
    </source>
</evidence>
<dbReference type="AlphaFoldDB" id="A0A1W0E281"/>
<dbReference type="OrthoDB" id="1917198at2759"/>
<name>A0A1W0E281_9MICR</name>
<evidence type="ECO:0000256" key="3">
    <source>
        <dbReference type="ARBA" id="ARBA00022664"/>
    </source>
</evidence>
<dbReference type="PANTHER" id="PTHR13484">
    <property type="entry name" value="FIP1-LIKE 1 PROTEIN"/>
    <property type="match status" value="1"/>
</dbReference>
<comment type="subcellular location">
    <subcellularLocation>
        <location evidence="1">Nucleus</location>
    </subcellularLocation>
</comment>
<dbReference type="VEuPathDB" id="MicrosporidiaDB:EHP00_2728"/>
<keyword evidence="3" id="KW-0507">mRNA processing</keyword>
<evidence type="ECO:0000256" key="4">
    <source>
        <dbReference type="ARBA" id="ARBA00023242"/>
    </source>
</evidence>
<evidence type="ECO:0000313" key="8">
    <source>
        <dbReference type="Proteomes" id="UP000192758"/>
    </source>
</evidence>
<dbReference type="InterPro" id="IPR051187">
    <property type="entry name" value="Pre-mRNA_3'-end_processing_reg"/>
</dbReference>
<protein>
    <submittedName>
        <fullName evidence="7">Fip protein</fullName>
    </submittedName>
</protein>
<sequence>MSDIKNELLGNDSSSSDSDSVHVVLDKAEEGELQIEQMEDANAYEYEVNRDKPWLKPGADITDYFNYGFTEKTWLKYCEMQKERRGFVENNTVKDNTYNNSNSNLYNYNNTSTLYNNTYNNT</sequence>
<evidence type="ECO:0000313" key="7">
    <source>
        <dbReference type="EMBL" id="OQS53354.1"/>
    </source>
</evidence>
<dbReference type="GO" id="GO:0005847">
    <property type="term" value="C:mRNA cleavage and polyadenylation specificity factor complex"/>
    <property type="evidence" value="ECO:0007669"/>
    <property type="project" value="TreeGrafter"/>
</dbReference>
<reference evidence="7 8" key="1">
    <citation type="journal article" date="2017" name="Environ. Microbiol.">
        <title>Decay of the glycolytic pathway and adaptation to intranuclear parasitism within Enterocytozoonidae microsporidia.</title>
        <authorList>
            <person name="Wiredu Boakye D."/>
            <person name="Jaroenlak P."/>
            <person name="Prachumwat A."/>
            <person name="Williams T.A."/>
            <person name="Bateman K.S."/>
            <person name="Itsathitphaisarn O."/>
            <person name="Sritunyalucksana K."/>
            <person name="Paszkiewicz K.H."/>
            <person name="Moore K.A."/>
            <person name="Stentiford G.D."/>
            <person name="Williams B.A."/>
        </authorList>
    </citation>
    <scope>NUCLEOTIDE SEQUENCE [LARGE SCALE GENOMIC DNA]</scope>
    <source>
        <strain evidence="7 8">TH1</strain>
    </source>
</reference>
<dbReference type="Pfam" id="PF05182">
    <property type="entry name" value="Fip1"/>
    <property type="match status" value="1"/>
</dbReference>
<dbReference type="STRING" id="646526.A0A1W0E281"/>
<dbReference type="GO" id="GO:0006397">
    <property type="term" value="P:mRNA processing"/>
    <property type="evidence" value="ECO:0007669"/>
    <property type="project" value="UniProtKB-KW"/>
</dbReference>
<feature type="domain" description="Pre-mRNA polyadenylation factor Fip1" evidence="6">
    <location>
        <begin position="48"/>
        <end position="84"/>
    </location>
</feature>
<keyword evidence="8" id="KW-1185">Reference proteome</keyword>
<feature type="non-terminal residue" evidence="7">
    <location>
        <position position="122"/>
    </location>
</feature>
<feature type="region of interest" description="Disordered" evidence="5">
    <location>
        <begin position="1"/>
        <end position="21"/>
    </location>
</feature>
<evidence type="ECO:0000256" key="5">
    <source>
        <dbReference type="SAM" id="MobiDB-lite"/>
    </source>
</evidence>
<keyword evidence="4" id="KW-0539">Nucleus</keyword>
<comment type="similarity">
    <text evidence="2">Belongs to the FIP1 family.</text>
</comment>
<dbReference type="EMBL" id="MNPJ01000058">
    <property type="protein sequence ID" value="OQS53354.1"/>
    <property type="molecule type" value="Genomic_DNA"/>
</dbReference>
<dbReference type="PANTHER" id="PTHR13484:SF0">
    <property type="entry name" value="PRE-MRNA 3'-END-PROCESSING FACTOR FIP1"/>
    <property type="match status" value="1"/>
</dbReference>
<gene>
    <name evidence="7" type="ORF">EHP00_2728</name>
</gene>
<comment type="caution">
    <text evidence="7">The sequence shown here is derived from an EMBL/GenBank/DDBJ whole genome shotgun (WGS) entry which is preliminary data.</text>
</comment>
<dbReference type="InterPro" id="IPR007854">
    <property type="entry name" value="Fip1_dom"/>
</dbReference>
<dbReference type="Proteomes" id="UP000192758">
    <property type="component" value="Unassembled WGS sequence"/>
</dbReference>